<reference evidence="2 3" key="1">
    <citation type="journal article" date="2015" name="Genome Biol. Evol.">
        <title>Comparative Genomics of a Bacterivorous Green Alga Reveals Evolutionary Causalities and Consequences of Phago-Mixotrophic Mode of Nutrition.</title>
        <authorList>
            <person name="Burns J.A."/>
            <person name="Paasch A."/>
            <person name="Narechania A."/>
            <person name="Kim E."/>
        </authorList>
    </citation>
    <scope>NUCLEOTIDE SEQUENCE [LARGE SCALE GENOMIC DNA]</scope>
    <source>
        <strain evidence="2 3">PLY_AMNH</strain>
    </source>
</reference>
<organism evidence="2 3">
    <name type="scientific">Cymbomonas tetramitiformis</name>
    <dbReference type="NCBI Taxonomy" id="36881"/>
    <lineage>
        <taxon>Eukaryota</taxon>
        <taxon>Viridiplantae</taxon>
        <taxon>Chlorophyta</taxon>
        <taxon>Pyramimonadophyceae</taxon>
        <taxon>Pyramimonadales</taxon>
        <taxon>Pyramimonadaceae</taxon>
        <taxon>Cymbomonas</taxon>
    </lineage>
</organism>
<keyword evidence="3" id="KW-1185">Reference proteome</keyword>
<evidence type="ECO:0000313" key="2">
    <source>
        <dbReference type="EMBL" id="KAK3279492.1"/>
    </source>
</evidence>
<accession>A0AAE0GK64</accession>
<dbReference type="AlphaFoldDB" id="A0AAE0GK64"/>
<gene>
    <name evidence="2" type="ORF">CYMTET_12628</name>
</gene>
<comment type="caution">
    <text evidence="2">The sequence shown here is derived from an EMBL/GenBank/DDBJ whole genome shotgun (WGS) entry which is preliminary data.</text>
</comment>
<dbReference type="Proteomes" id="UP001190700">
    <property type="component" value="Unassembled WGS sequence"/>
</dbReference>
<protein>
    <submittedName>
        <fullName evidence="2">Uncharacterized protein</fullName>
    </submittedName>
</protein>
<sequence length="135" mass="13642">MATPSTGPQTSADVSPSESTKGVAVRPAQSLLTPVGGWKEAGGPITLTCRGCGCTGGHPTWGVVSVTIGKPWGLKVTAEGWYKPLVECGAHSVAIFWGAAMVGSGIPVKINGEMASDMGTVGGVEVWLGFMLVVG</sequence>
<name>A0AAE0GK64_9CHLO</name>
<proteinExistence type="predicted"/>
<dbReference type="EMBL" id="LGRX02004848">
    <property type="protein sequence ID" value="KAK3279492.1"/>
    <property type="molecule type" value="Genomic_DNA"/>
</dbReference>
<evidence type="ECO:0000256" key="1">
    <source>
        <dbReference type="SAM" id="MobiDB-lite"/>
    </source>
</evidence>
<feature type="compositionally biased region" description="Polar residues" evidence="1">
    <location>
        <begin position="1"/>
        <end position="20"/>
    </location>
</feature>
<evidence type="ECO:0000313" key="3">
    <source>
        <dbReference type="Proteomes" id="UP001190700"/>
    </source>
</evidence>
<feature type="region of interest" description="Disordered" evidence="1">
    <location>
        <begin position="1"/>
        <end position="26"/>
    </location>
</feature>